<feature type="chain" id="PRO_5021919139" evidence="1">
    <location>
        <begin position="22"/>
        <end position="259"/>
    </location>
</feature>
<dbReference type="InterPro" id="IPR000073">
    <property type="entry name" value="AB_hydrolase_1"/>
</dbReference>
<feature type="domain" description="AB hydrolase-1" evidence="2">
    <location>
        <begin position="29"/>
        <end position="250"/>
    </location>
</feature>
<sequence>MSKFGMAVALGALALAGSATAQPAARPTIILVHGAFAGSSSWNAVVSELQAGGYRVIAAANPLRSVAGDGDYVARLTRSIDGPVVLVGHSYGGEVINAAAADAPNVKALVFVAGFAPETGESAVSLGNQFPTGTLGQTLTKPVPQADGRGDVYIDQAKFHAQFAADVPLKAAMQMAATQRPIPLEALGEASAAPATWKTLPSYFIYGSLDKNIPAALHAFMAKRAGAKATVAIAGASHVVMVSHPREVARMIERAAGQN</sequence>
<accession>A0A552UJJ5</accession>
<feature type="signal peptide" evidence="1">
    <location>
        <begin position="1"/>
        <end position="21"/>
    </location>
</feature>
<dbReference type="GO" id="GO:0016787">
    <property type="term" value="F:hydrolase activity"/>
    <property type="evidence" value="ECO:0007669"/>
    <property type="project" value="UniProtKB-KW"/>
</dbReference>
<evidence type="ECO:0000313" key="4">
    <source>
        <dbReference type="Proteomes" id="UP000317894"/>
    </source>
</evidence>
<organism evidence="3 4">
    <name type="scientific">Glacieibacterium frigidum</name>
    <dbReference type="NCBI Taxonomy" id="2593303"/>
    <lineage>
        <taxon>Bacteria</taxon>
        <taxon>Pseudomonadati</taxon>
        <taxon>Pseudomonadota</taxon>
        <taxon>Alphaproteobacteria</taxon>
        <taxon>Sphingomonadales</taxon>
        <taxon>Sphingosinicellaceae</taxon>
        <taxon>Glacieibacterium</taxon>
    </lineage>
</organism>
<dbReference type="AlphaFoldDB" id="A0A552UJJ5"/>
<dbReference type="Proteomes" id="UP000317894">
    <property type="component" value="Unassembled WGS sequence"/>
</dbReference>
<keyword evidence="3" id="KW-0378">Hydrolase</keyword>
<gene>
    <name evidence="3" type="ORF">FMM06_03165</name>
</gene>
<name>A0A552UJJ5_9SPHN</name>
<dbReference type="PANTHER" id="PTHR37017">
    <property type="entry name" value="AB HYDROLASE-1 DOMAIN-CONTAINING PROTEIN-RELATED"/>
    <property type="match status" value="1"/>
</dbReference>
<reference evidence="3 4" key="1">
    <citation type="submission" date="2019-07" db="EMBL/GenBank/DDBJ databases">
        <title>Novel species isolated from glacier.</title>
        <authorList>
            <person name="Liu Q."/>
            <person name="Xin Y.-H."/>
        </authorList>
    </citation>
    <scope>NUCLEOTIDE SEQUENCE [LARGE SCALE GENOMIC DNA]</scope>
    <source>
        <strain evidence="3 4">LB1R16</strain>
    </source>
</reference>
<dbReference type="PANTHER" id="PTHR37017:SF11">
    <property type="entry name" value="ESTERASE_LIPASE_THIOESTERASE DOMAIN-CONTAINING PROTEIN"/>
    <property type="match status" value="1"/>
</dbReference>
<comment type="caution">
    <text evidence="3">The sequence shown here is derived from an EMBL/GenBank/DDBJ whole genome shotgun (WGS) entry which is preliminary data.</text>
</comment>
<dbReference type="InterPro" id="IPR029058">
    <property type="entry name" value="AB_hydrolase_fold"/>
</dbReference>
<keyword evidence="1" id="KW-0732">Signal</keyword>
<protein>
    <submittedName>
        <fullName evidence="3">Alpha/beta hydrolase</fullName>
    </submittedName>
</protein>
<dbReference type="Pfam" id="PF12697">
    <property type="entry name" value="Abhydrolase_6"/>
    <property type="match status" value="1"/>
</dbReference>
<evidence type="ECO:0000313" key="3">
    <source>
        <dbReference type="EMBL" id="TRW18360.1"/>
    </source>
</evidence>
<dbReference type="OrthoDB" id="9814966at2"/>
<evidence type="ECO:0000259" key="2">
    <source>
        <dbReference type="Pfam" id="PF12697"/>
    </source>
</evidence>
<proteinExistence type="predicted"/>
<dbReference type="EMBL" id="VJWA01000001">
    <property type="protein sequence ID" value="TRW18360.1"/>
    <property type="molecule type" value="Genomic_DNA"/>
</dbReference>
<evidence type="ECO:0000256" key="1">
    <source>
        <dbReference type="SAM" id="SignalP"/>
    </source>
</evidence>
<keyword evidence="4" id="KW-1185">Reference proteome</keyword>
<dbReference type="SUPFAM" id="SSF53474">
    <property type="entry name" value="alpha/beta-Hydrolases"/>
    <property type="match status" value="1"/>
</dbReference>
<dbReference type="Gene3D" id="3.40.50.1820">
    <property type="entry name" value="alpha/beta hydrolase"/>
    <property type="match status" value="1"/>
</dbReference>
<dbReference type="InterPro" id="IPR052897">
    <property type="entry name" value="Sec-Metab_Biosynth_Hydrolase"/>
</dbReference>